<dbReference type="CDD" id="cd01107">
    <property type="entry name" value="HTH_BmrR"/>
    <property type="match status" value="1"/>
</dbReference>
<dbReference type="Pfam" id="PF13411">
    <property type="entry name" value="MerR_1"/>
    <property type="match status" value="1"/>
</dbReference>
<dbReference type="InterPro" id="IPR009061">
    <property type="entry name" value="DNA-bd_dom_put_sf"/>
</dbReference>
<comment type="caution">
    <text evidence="3">The sequence shown here is derived from an EMBL/GenBank/DDBJ whole genome shotgun (WGS) entry which is preliminary data.</text>
</comment>
<dbReference type="PANTHER" id="PTHR30204">
    <property type="entry name" value="REDOX-CYCLING DRUG-SENSING TRANSCRIPTIONAL ACTIVATOR SOXR"/>
    <property type="match status" value="1"/>
</dbReference>
<dbReference type="InterPro" id="IPR029442">
    <property type="entry name" value="GyrI-like"/>
</dbReference>
<name>A0A9X8Y7X4_9FIRM</name>
<evidence type="ECO:0000313" key="4">
    <source>
        <dbReference type="Proteomes" id="UP000294682"/>
    </source>
</evidence>
<dbReference type="InterPro" id="IPR010499">
    <property type="entry name" value="AraC_E-bd"/>
</dbReference>
<dbReference type="SMART" id="SM00422">
    <property type="entry name" value="HTH_MERR"/>
    <property type="match status" value="1"/>
</dbReference>
<dbReference type="InterPro" id="IPR011256">
    <property type="entry name" value="Reg_factor_effector_dom_sf"/>
</dbReference>
<dbReference type="PROSITE" id="PS50937">
    <property type="entry name" value="HTH_MERR_2"/>
    <property type="match status" value="1"/>
</dbReference>
<dbReference type="AlphaFoldDB" id="A0A9X8Y7X4"/>
<dbReference type="SUPFAM" id="SSF55136">
    <property type="entry name" value="Probable bacterial effector-binding domain"/>
    <property type="match status" value="1"/>
</dbReference>
<dbReference type="InterPro" id="IPR047057">
    <property type="entry name" value="MerR_fam"/>
</dbReference>
<dbReference type="GO" id="GO:0003700">
    <property type="term" value="F:DNA-binding transcription factor activity"/>
    <property type="evidence" value="ECO:0007669"/>
    <property type="project" value="InterPro"/>
</dbReference>
<evidence type="ECO:0000313" key="3">
    <source>
        <dbReference type="EMBL" id="TCL42785.1"/>
    </source>
</evidence>
<dbReference type="EMBL" id="SLUK01000008">
    <property type="protein sequence ID" value="TCL42785.1"/>
    <property type="molecule type" value="Genomic_DNA"/>
</dbReference>
<dbReference type="PANTHER" id="PTHR30204:SF97">
    <property type="entry name" value="MERR FAMILY REGULATORY PROTEIN"/>
    <property type="match status" value="1"/>
</dbReference>
<dbReference type="Proteomes" id="UP000294682">
    <property type="component" value="Unassembled WGS sequence"/>
</dbReference>
<dbReference type="Gene3D" id="1.10.1660.10">
    <property type="match status" value="1"/>
</dbReference>
<dbReference type="InterPro" id="IPR000551">
    <property type="entry name" value="MerR-type_HTH_dom"/>
</dbReference>
<keyword evidence="1 3" id="KW-0238">DNA-binding</keyword>
<gene>
    <name evidence="3" type="ORF">EDD78_10898</name>
</gene>
<dbReference type="GO" id="GO:0003677">
    <property type="term" value="F:DNA binding"/>
    <property type="evidence" value="ECO:0007669"/>
    <property type="project" value="UniProtKB-KW"/>
</dbReference>
<accession>A0A9X8Y7X4</accession>
<dbReference type="Pfam" id="PF06445">
    <property type="entry name" value="GyrI-like"/>
    <property type="match status" value="1"/>
</dbReference>
<dbReference type="SMART" id="SM00871">
    <property type="entry name" value="AraC_E_bind"/>
    <property type="match status" value="1"/>
</dbReference>
<evidence type="ECO:0000259" key="2">
    <source>
        <dbReference type="PROSITE" id="PS50937"/>
    </source>
</evidence>
<evidence type="ECO:0000256" key="1">
    <source>
        <dbReference type="ARBA" id="ARBA00023125"/>
    </source>
</evidence>
<dbReference type="RefSeq" id="WP_132084818.1">
    <property type="nucleotide sequence ID" value="NZ_JADNAH010000074.1"/>
</dbReference>
<dbReference type="Gene3D" id="3.20.80.10">
    <property type="entry name" value="Regulatory factor, effector binding domain"/>
    <property type="match status" value="1"/>
</dbReference>
<protein>
    <submittedName>
        <fullName evidence="3">DNA-binding transcriptional MerR regulator</fullName>
    </submittedName>
</protein>
<sequence length="268" mass="31331">MYRIGEFSKMSKTTIKTLRYYDEAGLLRPACTDPATGYRLYTTDQLVRLHRIQALRQVGLSIDEVRLILQGSSQEPFLQRRRAQLTRELSAGEDMLSRVEFMLTNEEDFFMNYQAIIKELPECIVYSKRMTIPSYDSYFSVIPAIGEQVSAKYPDLRCTTPEYCYVVYLDGEYRERDINLEFCEAVDQLKEDFEDIHFKKIAPVTAVSVMHKGPYAGLSQAYAFAMRWMEENGYTPTENPRESYIDGIWNKEQEADWLTELQFPIQKK</sequence>
<keyword evidence="4" id="KW-1185">Reference proteome</keyword>
<reference evidence="3 4" key="1">
    <citation type="submission" date="2019-03" db="EMBL/GenBank/DDBJ databases">
        <title>Genomic Encyclopedia of Type Strains, Phase IV (KMG-IV): sequencing the most valuable type-strain genomes for metagenomic binning, comparative biology and taxonomic classification.</title>
        <authorList>
            <person name="Goeker M."/>
        </authorList>
    </citation>
    <scope>NUCLEOTIDE SEQUENCE [LARGE SCALE GENOMIC DNA]</scope>
    <source>
        <strain evidence="3 4">DSM 100433</strain>
    </source>
</reference>
<dbReference type="SUPFAM" id="SSF46955">
    <property type="entry name" value="Putative DNA-binding domain"/>
    <property type="match status" value="1"/>
</dbReference>
<proteinExistence type="predicted"/>
<feature type="domain" description="HTH merR-type" evidence="2">
    <location>
        <begin position="1"/>
        <end position="71"/>
    </location>
</feature>
<organism evidence="3 4">
    <name type="scientific">Harryflintia acetispora</name>
    <dbReference type="NCBI Taxonomy" id="1849041"/>
    <lineage>
        <taxon>Bacteria</taxon>
        <taxon>Bacillati</taxon>
        <taxon>Bacillota</taxon>
        <taxon>Clostridia</taxon>
        <taxon>Eubacteriales</taxon>
        <taxon>Oscillospiraceae</taxon>
        <taxon>Harryflintia</taxon>
    </lineage>
</organism>